<dbReference type="Gene3D" id="3.40.30.10">
    <property type="entry name" value="Glutaredoxin"/>
    <property type="match status" value="1"/>
</dbReference>
<accession>A0ABS7K147</accession>
<comment type="similarity">
    <text evidence="1">Belongs to the peroxiredoxin family. AhpC/Prx1 subfamily.</text>
</comment>
<dbReference type="InterPro" id="IPR050217">
    <property type="entry name" value="Peroxiredoxin"/>
</dbReference>
<evidence type="ECO:0000313" key="7">
    <source>
        <dbReference type="Proteomes" id="UP000769780"/>
    </source>
</evidence>
<comment type="caution">
    <text evidence="6">The sequence shown here is derived from an EMBL/GenBank/DDBJ whole genome shotgun (WGS) entry which is preliminary data.</text>
</comment>
<evidence type="ECO:0000256" key="2">
    <source>
        <dbReference type="ARBA" id="ARBA00023002"/>
    </source>
</evidence>
<dbReference type="EMBL" id="JACWFH010000007">
    <property type="protein sequence ID" value="MBY0095983.1"/>
    <property type="molecule type" value="Genomic_DNA"/>
</dbReference>
<protein>
    <submittedName>
        <fullName evidence="6">Redoxin domain-containing protein</fullName>
    </submittedName>
</protein>
<evidence type="ECO:0000256" key="3">
    <source>
        <dbReference type="ARBA" id="ARBA00023157"/>
    </source>
</evidence>
<dbReference type="PANTHER" id="PTHR10681:SF128">
    <property type="entry name" value="THIOREDOXIN-DEPENDENT PEROXIDE REDUCTASE, MITOCHONDRIAL"/>
    <property type="match status" value="1"/>
</dbReference>
<organism evidence="6 7">
    <name type="scientific">Mesobacillus maritimus</name>
    <dbReference type="NCBI Taxonomy" id="1643336"/>
    <lineage>
        <taxon>Bacteria</taxon>
        <taxon>Bacillati</taxon>
        <taxon>Bacillota</taxon>
        <taxon>Bacilli</taxon>
        <taxon>Bacillales</taxon>
        <taxon>Bacillaceae</taxon>
        <taxon>Mesobacillus</taxon>
    </lineage>
</organism>
<dbReference type="SUPFAM" id="SSF52833">
    <property type="entry name" value="Thioredoxin-like"/>
    <property type="match status" value="1"/>
</dbReference>
<dbReference type="InterPro" id="IPR000866">
    <property type="entry name" value="AhpC/TSA"/>
</dbReference>
<feature type="domain" description="Alkyl hydroperoxide reductase subunit C/ Thiol specific antioxidant" evidence="5">
    <location>
        <begin position="2"/>
        <end position="84"/>
    </location>
</feature>
<dbReference type="Pfam" id="PF00578">
    <property type="entry name" value="AhpC-TSA"/>
    <property type="match status" value="1"/>
</dbReference>
<gene>
    <name evidence="6" type="ORF">H0185_04080</name>
</gene>
<evidence type="ECO:0000256" key="1">
    <source>
        <dbReference type="ARBA" id="ARBA00009796"/>
    </source>
</evidence>
<proteinExistence type="inferred from homology"/>
<evidence type="ECO:0000259" key="5">
    <source>
        <dbReference type="Pfam" id="PF00578"/>
    </source>
</evidence>
<sequence>MKEIASWKEDYKRFDNLDADVLAISADHIHSHRVFEASMGTLPYPLLSDWHKEAITKYLVYNEKGGTAIRSVFVVNREGIITYINTSFKADKKEDYEAVFQELEKLN</sequence>
<evidence type="ECO:0000256" key="4">
    <source>
        <dbReference type="ARBA" id="ARBA00037420"/>
    </source>
</evidence>
<evidence type="ECO:0000313" key="6">
    <source>
        <dbReference type="EMBL" id="MBY0095983.1"/>
    </source>
</evidence>
<reference evidence="6 7" key="1">
    <citation type="submission" date="2020-07" db="EMBL/GenBank/DDBJ databases">
        <title>Fungal Genomes of the International Space Station.</title>
        <authorList>
            <person name="Seuylemezian A."/>
            <person name="Singh N.K."/>
            <person name="Wood J."/>
            <person name="Venkateswaran K."/>
        </authorList>
    </citation>
    <scope>NUCLEOTIDE SEQUENCE [LARGE SCALE GENOMIC DNA]</scope>
    <source>
        <strain evidence="6 7">PL-B2</strain>
    </source>
</reference>
<keyword evidence="7" id="KW-1185">Reference proteome</keyword>
<dbReference type="Proteomes" id="UP000769780">
    <property type="component" value="Unassembled WGS sequence"/>
</dbReference>
<dbReference type="PANTHER" id="PTHR10681">
    <property type="entry name" value="THIOREDOXIN PEROXIDASE"/>
    <property type="match status" value="1"/>
</dbReference>
<keyword evidence="2" id="KW-0560">Oxidoreductase</keyword>
<comment type="function">
    <text evidence="4">Thiol-specific peroxidase that catalyzes the reduction of hydrogen peroxide and organic hydroperoxides to water and alcohols, respectively. Plays a role in cell protection against oxidative stress by detoxifying peroxides.</text>
</comment>
<dbReference type="InterPro" id="IPR036249">
    <property type="entry name" value="Thioredoxin-like_sf"/>
</dbReference>
<keyword evidence="3" id="KW-1015">Disulfide bond</keyword>
<name>A0ABS7K147_9BACI</name>